<evidence type="ECO:0000313" key="3">
    <source>
        <dbReference type="Proteomes" id="UP000703269"/>
    </source>
</evidence>
<dbReference type="Proteomes" id="UP000703269">
    <property type="component" value="Unassembled WGS sequence"/>
</dbReference>
<sequence>MTWLVHLPTSTCFPSTCSAPSPASRALSTGCSQPTVTFSEVPTGSRSHRNAQKQGRGFIDVENMFLWAVAKDMATWTRFIIRFSPACAKKSGWEDLGKISATARPGWLATTPSLYVVKTRIRVYTLPRWLVNIATRTDLPWHAIFNFELLTAPRSPTLFPPPSALKYSPIETPNHTTVRLQASLPRMCHTGLHSSRRSGAQRHDSLRPPRGRGHRHERRPWDVRVTSCAFRSTPFLEMHAGLHFDIMLSGKVLGFYEAFALSLPCAIPSPKLSLHTRISTPPLSHTVQSRVDARIPPCYAAYRTSPASYAGGADFPATLSPLALSGHSALTRCISPLPADCVLPPDASNADGHCSCRYNELNDAWLTSTGGMAVEGTSGNGATPVSGGP</sequence>
<keyword evidence="3" id="KW-1185">Reference proteome</keyword>
<evidence type="ECO:0000256" key="1">
    <source>
        <dbReference type="SAM" id="MobiDB-lite"/>
    </source>
</evidence>
<evidence type="ECO:0000313" key="2">
    <source>
        <dbReference type="EMBL" id="GJE89330.1"/>
    </source>
</evidence>
<feature type="compositionally biased region" description="Basic residues" evidence="1">
    <location>
        <begin position="209"/>
        <end position="218"/>
    </location>
</feature>
<name>A0A9P3G7N2_9APHY</name>
<organism evidence="2 3">
    <name type="scientific">Phanerochaete sordida</name>
    <dbReference type="NCBI Taxonomy" id="48140"/>
    <lineage>
        <taxon>Eukaryota</taxon>
        <taxon>Fungi</taxon>
        <taxon>Dikarya</taxon>
        <taxon>Basidiomycota</taxon>
        <taxon>Agaricomycotina</taxon>
        <taxon>Agaricomycetes</taxon>
        <taxon>Polyporales</taxon>
        <taxon>Phanerochaetaceae</taxon>
        <taxon>Phanerochaete</taxon>
    </lineage>
</organism>
<feature type="region of interest" description="Disordered" evidence="1">
    <location>
        <begin position="191"/>
        <end position="218"/>
    </location>
</feature>
<gene>
    <name evidence="2" type="ORF">PsYK624_054290</name>
</gene>
<accession>A0A9P3G7N2</accession>
<dbReference type="AlphaFoldDB" id="A0A9P3G7N2"/>
<dbReference type="EMBL" id="BPQB01000012">
    <property type="protein sequence ID" value="GJE89330.1"/>
    <property type="molecule type" value="Genomic_DNA"/>
</dbReference>
<reference evidence="2 3" key="1">
    <citation type="submission" date="2021-08" db="EMBL/GenBank/DDBJ databases">
        <title>Draft Genome Sequence of Phanerochaete sordida strain YK-624.</title>
        <authorList>
            <person name="Mori T."/>
            <person name="Dohra H."/>
            <person name="Suzuki T."/>
            <person name="Kawagishi H."/>
            <person name="Hirai H."/>
        </authorList>
    </citation>
    <scope>NUCLEOTIDE SEQUENCE [LARGE SCALE GENOMIC DNA]</scope>
    <source>
        <strain evidence="2 3">YK-624</strain>
    </source>
</reference>
<protein>
    <submittedName>
        <fullName evidence="2">Uncharacterized protein</fullName>
    </submittedName>
</protein>
<comment type="caution">
    <text evidence="2">The sequence shown here is derived from an EMBL/GenBank/DDBJ whole genome shotgun (WGS) entry which is preliminary data.</text>
</comment>
<proteinExistence type="predicted"/>